<dbReference type="Gene3D" id="1.10.10.1590">
    <property type="entry name" value="NADH-quinone oxidoreductase subunit E"/>
    <property type="match status" value="1"/>
</dbReference>
<dbReference type="PANTHER" id="PTHR43342:SF2">
    <property type="entry name" value="POTENTIAL NAD-REDUCING HYDROGENASE SUBUNIT"/>
    <property type="match status" value="1"/>
</dbReference>
<dbReference type="InterPro" id="IPR041921">
    <property type="entry name" value="NuoE_N"/>
</dbReference>
<name>S6BAQ8_METRE</name>
<dbReference type="PATRIC" id="fig|1245471.3.peg.408"/>
<keyword evidence="3" id="KW-0411">Iron-sulfur</keyword>
<evidence type="ECO:0000256" key="3">
    <source>
        <dbReference type="ARBA" id="ARBA00023014"/>
    </source>
</evidence>
<dbReference type="AlphaFoldDB" id="S6BAQ8"/>
<dbReference type="Pfam" id="PF01257">
    <property type="entry name" value="2Fe-2S_thioredx"/>
    <property type="match status" value="1"/>
</dbReference>
<dbReference type="STRING" id="1245471.PCA10_04120"/>
<dbReference type="CDD" id="cd03081">
    <property type="entry name" value="TRX_Fd_NuoE_FDH_gamma"/>
    <property type="match status" value="1"/>
</dbReference>
<dbReference type="Gene3D" id="3.40.30.10">
    <property type="entry name" value="Glutaredoxin"/>
    <property type="match status" value="1"/>
</dbReference>
<accession>S6BAQ8</accession>
<evidence type="ECO:0000313" key="6">
    <source>
        <dbReference type="Proteomes" id="UP000015503"/>
    </source>
</evidence>
<dbReference type="Proteomes" id="UP000015503">
    <property type="component" value="Chromosome"/>
</dbReference>
<dbReference type="InterPro" id="IPR028431">
    <property type="entry name" value="NADP_DH_HndA-like"/>
</dbReference>
<gene>
    <name evidence="5" type="primary">fdsG</name>
    <name evidence="5" type="ORF">PCA10_04120</name>
</gene>
<organism evidence="5 6">
    <name type="scientific">Metapseudomonas resinovorans NBRC 106553</name>
    <dbReference type="NCBI Taxonomy" id="1245471"/>
    <lineage>
        <taxon>Bacteria</taxon>
        <taxon>Pseudomonadati</taxon>
        <taxon>Pseudomonadota</taxon>
        <taxon>Gammaproteobacteria</taxon>
        <taxon>Pseudomonadales</taxon>
        <taxon>Pseudomonadaceae</taxon>
        <taxon>Metapseudomonas</taxon>
    </lineage>
</organism>
<feature type="compositionally biased region" description="Basic and acidic residues" evidence="4">
    <location>
        <begin position="7"/>
        <end position="16"/>
    </location>
</feature>
<dbReference type="EMBL" id="AP013068">
    <property type="protein sequence ID" value="BAN46144.1"/>
    <property type="molecule type" value="Genomic_DNA"/>
</dbReference>
<protein>
    <submittedName>
        <fullName evidence="5">Formate dehydrogenase gamma subunit</fullName>
    </submittedName>
</protein>
<dbReference type="PANTHER" id="PTHR43342">
    <property type="entry name" value="NADH-QUINONE OXIDOREDUCTASE, E SUBUNIT"/>
    <property type="match status" value="1"/>
</dbReference>
<proteinExistence type="predicted"/>
<dbReference type="NCBIfam" id="NF004638">
    <property type="entry name" value="PRK05988.1"/>
    <property type="match status" value="1"/>
</dbReference>
<feature type="region of interest" description="Disordered" evidence="4">
    <location>
        <begin position="1"/>
        <end position="31"/>
    </location>
</feature>
<keyword evidence="1" id="KW-0479">Metal-binding</keyword>
<evidence type="ECO:0000256" key="1">
    <source>
        <dbReference type="ARBA" id="ARBA00022723"/>
    </source>
</evidence>
<dbReference type="InterPro" id="IPR036249">
    <property type="entry name" value="Thioredoxin-like_sf"/>
</dbReference>
<evidence type="ECO:0000313" key="5">
    <source>
        <dbReference type="EMBL" id="BAN46144.1"/>
    </source>
</evidence>
<sequence>MQLPDGEDGKLAECPDTRAQTLGRDPQPKTSGLLANSVVREAEERCMPDETLHLPLIHSVLEREKDTPGALLPILHAIQDGAGYIPDLAIAEIAHALNLSLAEVRGVISFYHDFRTTPPARHTLRLCRAESCQSMGAERLAAQLREQLELDDHGTSADGQISLRPVYCLGACACSPALELDGRLHARLTPEHLRDLVNGCLEEGSC</sequence>
<dbReference type="SUPFAM" id="SSF52833">
    <property type="entry name" value="Thioredoxin-like"/>
    <property type="match status" value="1"/>
</dbReference>
<reference evidence="5 6" key="1">
    <citation type="journal article" date="2013" name="Genome Announc.">
        <title>Complete Genome Sequence of the Carbazole Degrader Pseudomonas resinovorans Strain CA10 (NBRC 106553).</title>
        <authorList>
            <person name="Shintani M."/>
            <person name="Hosoyama A."/>
            <person name="Ohji S."/>
            <person name="Tsuchikane K."/>
            <person name="Takarada H."/>
            <person name="Yamazoe A."/>
            <person name="Fujita N."/>
            <person name="Nojiri H."/>
        </authorList>
    </citation>
    <scope>NUCLEOTIDE SEQUENCE [LARGE SCALE GENOMIC DNA]</scope>
    <source>
        <strain evidence="5 6">NBRC 106553</strain>
    </source>
</reference>
<evidence type="ECO:0000256" key="2">
    <source>
        <dbReference type="ARBA" id="ARBA00023004"/>
    </source>
</evidence>
<evidence type="ECO:0000256" key="4">
    <source>
        <dbReference type="SAM" id="MobiDB-lite"/>
    </source>
</evidence>
<dbReference type="GO" id="GO:0051536">
    <property type="term" value="F:iron-sulfur cluster binding"/>
    <property type="evidence" value="ECO:0007669"/>
    <property type="project" value="UniProtKB-KW"/>
</dbReference>
<keyword evidence="6" id="KW-1185">Reference proteome</keyword>
<dbReference type="GO" id="GO:0046872">
    <property type="term" value="F:metal ion binding"/>
    <property type="evidence" value="ECO:0007669"/>
    <property type="project" value="UniProtKB-KW"/>
</dbReference>
<dbReference type="HOGENOM" id="CLU_054362_2_2_6"/>
<dbReference type="KEGG" id="pre:PCA10_04120"/>
<keyword evidence="2" id="KW-0408">Iron</keyword>
<dbReference type="eggNOG" id="COG1905">
    <property type="taxonomic scope" value="Bacteria"/>
</dbReference>